<feature type="transmembrane region" description="Helical" evidence="1">
    <location>
        <begin position="88"/>
        <end position="112"/>
    </location>
</feature>
<protein>
    <submittedName>
        <fullName evidence="2">Uncharacterized protein</fullName>
    </submittedName>
</protein>
<dbReference type="Proteomes" id="UP001164803">
    <property type="component" value="Chromosome"/>
</dbReference>
<evidence type="ECO:0000313" key="2">
    <source>
        <dbReference type="EMBL" id="WAH37170.1"/>
    </source>
</evidence>
<keyword evidence="3" id="KW-1185">Reference proteome</keyword>
<evidence type="ECO:0000313" key="3">
    <source>
        <dbReference type="Proteomes" id="UP001164803"/>
    </source>
</evidence>
<keyword evidence="1" id="KW-0472">Membrane</keyword>
<name>A0ABY6Z2S0_9BACL</name>
<evidence type="ECO:0000256" key="1">
    <source>
        <dbReference type="SAM" id="Phobius"/>
    </source>
</evidence>
<organism evidence="2 3">
    <name type="scientific">Alicyclobacillus dauci</name>
    <dbReference type="NCBI Taxonomy" id="1475485"/>
    <lineage>
        <taxon>Bacteria</taxon>
        <taxon>Bacillati</taxon>
        <taxon>Bacillota</taxon>
        <taxon>Bacilli</taxon>
        <taxon>Bacillales</taxon>
        <taxon>Alicyclobacillaceae</taxon>
        <taxon>Alicyclobacillus</taxon>
    </lineage>
</organism>
<dbReference type="RefSeq" id="WP_268044616.1">
    <property type="nucleotide sequence ID" value="NZ_CP104064.1"/>
</dbReference>
<accession>A0ABY6Z2S0</accession>
<proteinExistence type="predicted"/>
<sequence length="118" mass="13533">MRDYFAVGSSDDISRIQTDAATLLASLPVYRFYCFRCDEWRDVEALRVVVAGPHCPRCGQEMKPVELERIQLDLFSQRRKSKSRRRSVVMNFLGPVGLFVLFGLMLGSILSITSKEQR</sequence>
<reference evidence="2" key="1">
    <citation type="submission" date="2022-08" db="EMBL/GenBank/DDBJ databases">
        <title>Alicyclobacillus dauci DSM2870, complete genome.</title>
        <authorList>
            <person name="Wang Q."/>
            <person name="Cai R."/>
            <person name="Wang Z."/>
        </authorList>
    </citation>
    <scope>NUCLEOTIDE SEQUENCE</scope>
    <source>
        <strain evidence="2">DSM 28700</strain>
    </source>
</reference>
<gene>
    <name evidence="2" type="ORF">NZD86_01045</name>
</gene>
<keyword evidence="1" id="KW-1133">Transmembrane helix</keyword>
<dbReference type="EMBL" id="CP104064">
    <property type="protein sequence ID" value="WAH37170.1"/>
    <property type="molecule type" value="Genomic_DNA"/>
</dbReference>
<keyword evidence="1" id="KW-0812">Transmembrane</keyword>